<organism evidence="2 3">
    <name type="scientific">Nocardiopsis ansamitocini</name>
    <dbReference type="NCBI Taxonomy" id="1670832"/>
    <lineage>
        <taxon>Bacteria</taxon>
        <taxon>Bacillati</taxon>
        <taxon>Actinomycetota</taxon>
        <taxon>Actinomycetes</taxon>
        <taxon>Streptosporangiales</taxon>
        <taxon>Nocardiopsidaceae</taxon>
        <taxon>Nocardiopsis</taxon>
    </lineage>
</organism>
<dbReference type="PANTHER" id="PTHR36503">
    <property type="entry name" value="BLR2520 PROTEIN"/>
    <property type="match status" value="1"/>
</dbReference>
<evidence type="ECO:0000313" key="2">
    <source>
        <dbReference type="EMBL" id="GLU47641.1"/>
    </source>
</evidence>
<dbReference type="GO" id="GO:0051213">
    <property type="term" value="F:dioxygenase activity"/>
    <property type="evidence" value="ECO:0007669"/>
    <property type="project" value="UniProtKB-KW"/>
</dbReference>
<dbReference type="EMBL" id="BSQG01000003">
    <property type="protein sequence ID" value="GLU47641.1"/>
    <property type="molecule type" value="Genomic_DNA"/>
</dbReference>
<dbReference type="AlphaFoldDB" id="A0A9W6UGK3"/>
<gene>
    <name evidence="2" type="ORF">Nans01_19920</name>
</gene>
<proteinExistence type="predicted"/>
<dbReference type="PANTHER" id="PTHR36503:SF2">
    <property type="entry name" value="BLR2408 PROTEIN"/>
    <property type="match status" value="1"/>
</dbReference>
<accession>A0A9W6UGK3</accession>
<sequence length="129" mass="14226">MAKKIFVNLPVSNLEASTTFFAGLGFDINPQFSDDNAACLVISDDIFVMLLVEDYFQTFTAKQICDARTHTEAILALSAESRQEVDDLVTKAIATGGSPSNEPIDQDGMYGWSFQDPDGHLWEVMHMGE</sequence>
<keyword evidence="2" id="KW-0223">Dioxygenase</keyword>
<dbReference type="InterPro" id="IPR037523">
    <property type="entry name" value="VOC_core"/>
</dbReference>
<evidence type="ECO:0000259" key="1">
    <source>
        <dbReference type="PROSITE" id="PS51819"/>
    </source>
</evidence>
<dbReference type="InterPro" id="IPR029068">
    <property type="entry name" value="Glyas_Bleomycin-R_OHBP_Dase"/>
</dbReference>
<dbReference type="Pfam" id="PF22677">
    <property type="entry name" value="Ble-like_N"/>
    <property type="match status" value="1"/>
</dbReference>
<keyword evidence="3" id="KW-1185">Reference proteome</keyword>
<dbReference type="Gene3D" id="3.10.180.10">
    <property type="entry name" value="2,3-Dihydroxybiphenyl 1,2-Dioxygenase, domain 1"/>
    <property type="match status" value="1"/>
</dbReference>
<evidence type="ECO:0000313" key="3">
    <source>
        <dbReference type="Proteomes" id="UP001165092"/>
    </source>
</evidence>
<name>A0A9W6UGK3_9ACTN</name>
<keyword evidence="2" id="KW-0560">Oxidoreductase</keyword>
<dbReference type="RefSeq" id="WP_285758841.1">
    <property type="nucleotide sequence ID" value="NZ_BSQG01000003.1"/>
</dbReference>
<dbReference type="PROSITE" id="PS51819">
    <property type="entry name" value="VOC"/>
    <property type="match status" value="1"/>
</dbReference>
<comment type="caution">
    <text evidence="2">The sequence shown here is derived from an EMBL/GenBank/DDBJ whole genome shotgun (WGS) entry which is preliminary data.</text>
</comment>
<dbReference type="CDD" id="cd09012">
    <property type="entry name" value="VOC_like"/>
    <property type="match status" value="1"/>
</dbReference>
<protein>
    <submittedName>
        <fullName evidence="2">Extradiol dioxygenase</fullName>
    </submittedName>
</protein>
<reference evidence="2" key="1">
    <citation type="submission" date="2023-02" db="EMBL/GenBank/DDBJ databases">
        <title>Nocardiopsis ansamitocini NBRC 112285.</title>
        <authorList>
            <person name="Ichikawa N."/>
            <person name="Sato H."/>
            <person name="Tonouchi N."/>
        </authorList>
    </citation>
    <scope>NUCLEOTIDE SEQUENCE</scope>
    <source>
        <strain evidence="2">NBRC 112285</strain>
    </source>
</reference>
<feature type="domain" description="VOC" evidence="1">
    <location>
        <begin position="3"/>
        <end position="127"/>
    </location>
</feature>
<dbReference type="Proteomes" id="UP001165092">
    <property type="component" value="Unassembled WGS sequence"/>
</dbReference>
<dbReference type="SUPFAM" id="SSF54593">
    <property type="entry name" value="Glyoxalase/Bleomycin resistance protein/Dihydroxybiphenyl dioxygenase"/>
    <property type="match status" value="1"/>
</dbReference>
<dbReference type="InterPro" id="IPR053863">
    <property type="entry name" value="Glyoxy/Ble-like_N"/>
</dbReference>